<keyword evidence="1" id="KW-0808">Transferase</keyword>
<dbReference type="AlphaFoldDB" id="A0A1I0SAG4"/>
<reference evidence="2" key="1">
    <citation type="submission" date="2016-10" db="EMBL/GenBank/DDBJ databases">
        <authorList>
            <person name="Varghese N."/>
            <person name="Submissions S."/>
        </authorList>
    </citation>
    <scope>NUCLEOTIDE SEQUENCE [LARGE SCALE GENOMIC DNA]</scope>
    <source>
        <strain evidence="2">DSM 3695</strain>
    </source>
</reference>
<organism evidence="1 2">
    <name type="scientific">Chitinophaga arvensicola</name>
    <dbReference type="NCBI Taxonomy" id="29529"/>
    <lineage>
        <taxon>Bacteria</taxon>
        <taxon>Pseudomonadati</taxon>
        <taxon>Bacteroidota</taxon>
        <taxon>Chitinophagia</taxon>
        <taxon>Chitinophagales</taxon>
        <taxon>Chitinophagaceae</taxon>
        <taxon>Chitinophaga</taxon>
    </lineage>
</organism>
<keyword evidence="1" id="KW-0418">Kinase</keyword>
<sequence length="485" mass="55510">MRMDYSLYSTRTADPAAPQILKSLRAIGYSLEAAMADILDNSISAGAKSIWINYVWSGSETSVAFMDDGCGMNDAELLEAMRPGSKDPEDERASEDLGRFGLGLKTASFSQCKMFSVMSRRAEQQVVFLTWDLDFVCDHSRKWELLEYMPKGDWADELGKLESGTIVLWNDLDRLVGGVRKDDPKAQKLFEEVMIKAKRHLGLVYHRFLESRKVKIYFQGREIEPWNPFLPTHSATQSFPEELLDNGRVKLRGFVLPHQSKLARGDYERAEGINGWYAQQGFYVYRNERLLLGGSWLGLLRKQKLYTLSRIMLDLPNSMDGEWQIDIKKSIARLPVGYIDRIKAYAAAICSKSAEVYNHKGKIISRKNITEENFQPVWFEKQKHGHRFYEINRNHPVVLNSVQTNLSPLLHLLEETVPVNVLDFSAGQNVEDVSRPFEGEKLKELKKLLKEMYGVLIRTSTPGEVKSRLILIEPFNEYPELIASL</sequence>
<gene>
    <name evidence="1" type="ORF">SAMN04488122_5509</name>
</gene>
<proteinExistence type="predicted"/>
<dbReference type="Pfam" id="PF13589">
    <property type="entry name" value="HATPase_c_3"/>
    <property type="match status" value="1"/>
</dbReference>
<keyword evidence="2" id="KW-1185">Reference proteome</keyword>
<protein>
    <submittedName>
        <fullName evidence="1">Histidine kinase-, DNA gyrase B-, and HSP90-like ATPase</fullName>
    </submittedName>
</protein>
<dbReference type="EMBL" id="FOJG01000002">
    <property type="protein sequence ID" value="SEW53499.1"/>
    <property type="molecule type" value="Genomic_DNA"/>
</dbReference>
<dbReference type="Gene3D" id="3.30.565.10">
    <property type="entry name" value="Histidine kinase-like ATPase, C-terminal domain"/>
    <property type="match status" value="1"/>
</dbReference>
<evidence type="ECO:0000313" key="1">
    <source>
        <dbReference type="EMBL" id="SEW53499.1"/>
    </source>
</evidence>
<name>A0A1I0SAG4_9BACT</name>
<dbReference type="Proteomes" id="UP000199310">
    <property type="component" value="Unassembled WGS sequence"/>
</dbReference>
<dbReference type="GO" id="GO:0016301">
    <property type="term" value="F:kinase activity"/>
    <property type="evidence" value="ECO:0007669"/>
    <property type="project" value="UniProtKB-KW"/>
</dbReference>
<dbReference type="SUPFAM" id="SSF55874">
    <property type="entry name" value="ATPase domain of HSP90 chaperone/DNA topoisomerase II/histidine kinase"/>
    <property type="match status" value="1"/>
</dbReference>
<dbReference type="STRING" id="29529.SAMN04488122_5509"/>
<dbReference type="InterPro" id="IPR036890">
    <property type="entry name" value="HATPase_C_sf"/>
</dbReference>
<accession>A0A1I0SAG4</accession>
<evidence type="ECO:0000313" key="2">
    <source>
        <dbReference type="Proteomes" id="UP000199310"/>
    </source>
</evidence>